<evidence type="ECO:0000313" key="1">
    <source>
        <dbReference type="EMBL" id="CEH16259.1"/>
    </source>
</evidence>
<dbReference type="EMBL" id="CCYA01000278">
    <property type="protein sequence ID" value="CEH16259.1"/>
    <property type="molecule type" value="Genomic_DNA"/>
</dbReference>
<dbReference type="AlphaFoldDB" id="A0A0P1BJM1"/>
<dbReference type="Proteomes" id="UP000054845">
    <property type="component" value="Unassembled WGS sequence"/>
</dbReference>
<protein>
    <submittedName>
        <fullName evidence="1">Uncharacterized protein</fullName>
    </submittedName>
</protein>
<name>A0A0P1BJM1_9BASI</name>
<evidence type="ECO:0000313" key="2">
    <source>
        <dbReference type="Proteomes" id="UP000054845"/>
    </source>
</evidence>
<accession>A0A0P1BJM1</accession>
<proteinExistence type="predicted"/>
<organism evidence="1 2">
    <name type="scientific">Ceraceosorus bombacis</name>
    <dbReference type="NCBI Taxonomy" id="401625"/>
    <lineage>
        <taxon>Eukaryota</taxon>
        <taxon>Fungi</taxon>
        <taxon>Dikarya</taxon>
        <taxon>Basidiomycota</taxon>
        <taxon>Ustilaginomycotina</taxon>
        <taxon>Exobasidiomycetes</taxon>
        <taxon>Ceraceosorales</taxon>
        <taxon>Ceraceosoraceae</taxon>
        <taxon>Ceraceosorus</taxon>
    </lineage>
</organism>
<keyword evidence="2" id="KW-1185">Reference proteome</keyword>
<dbReference type="PROSITE" id="PS51257">
    <property type="entry name" value="PROKAR_LIPOPROTEIN"/>
    <property type="match status" value="1"/>
</dbReference>
<sequence length="68" mass="7154">MALHHARCTFGSSATWAAQSCADAAQSKPAHELLVSLKVGSSLKGKLLNQQTEPLFPSVSAKSPTFVD</sequence>
<reference evidence="1 2" key="1">
    <citation type="submission" date="2014-09" db="EMBL/GenBank/DDBJ databases">
        <authorList>
            <person name="Magalhaes I.L.F."/>
            <person name="Oliveira U."/>
            <person name="Santos F.R."/>
            <person name="Vidigal T.H.D.A."/>
            <person name="Brescovit A.D."/>
            <person name="Santos A.J."/>
        </authorList>
    </citation>
    <scope>NUCLEOTIDE SEQUENCE [LARGE SCALE GENOMIC DNA]</scope>
</reference>